<sequence>MTLPCNTCRMRFESRALLTEHYHSELHRTNLVLKSRGQDPITEEQFIALQKKKEEEAAALAPPQPEMPPQDEEEDKEEFHYELCRDIPDTECLFCGKEFENADLCLEHMASHGFRFCYPDKLADKAGLLAYLGEKIGVGHCCPSCSRQFQSLKSVRNHMKDKCHCNYEYDEEVEEFYQEEMGIVLAQPGVVDSVGELHLPNGKIYGHRAYARYYKQRQPDTEAFQRSARRAIAGPEMSRESVDIAKDRVMRIREYYKQKYINKKMMRLTTKDYHPFSDMRRGNAV</sequence>
<organism evidence="3 4">
    <name type="scientific">Trichomonas vaginalis (strain ATCC PRA-98 / G3)</name>
    <dbReference type="NCBI Taxonomy" id="412133"/>
    <lineage>
        <taxon>Eukaryota</taxon>
        <taxon>Metamonada</taxon>
        <taxon>Parabasalia</taxon>
        <taxon>Trichomonadida</taxon>
        <taxon>Trichomonadidae</taxon>
        <taxon>Trichomonas</taxon>
    </lineage>
</organism>
<protein>
    <submittedName>
        <fullName evidence="3">Zinc finger, C2H2 type family protein</fullName>
    </submittedName>
</protein>
<keyword evidence="4" id="KW-1185">Reference proteome</keyword>
<dbReference type="PROSITE" id="PS00028">
    <property type="entry name" value="ZINC_FINGER_C2H2_1"/>
    <property type="match status" value="3"/>
</dbReference>
<name>A2E134_TRIV3</name>
<dbReference type="AlphaFoldDB" id="A2E134"/>
<dbReference type="KEGG" id="tva:4771645"/>
<dbReference type="PANTHER" id="PTHR13182">
    <property type="entry name" value="ZINC FINGER PROTEIN 622"/>
    <property type="match status" value="1"/>
</dbReference>
<feature type="domain" description="C2H2-type" evidence="2">
    <location>
        <begin position="141"/>
        <end position="164"/>
    </location>
</feature>
<reference evidence="3" key="1">
    <citation type="submission" date="2006-10" db="EMBL/GenBank/DDBJ databases">
        <authorList>
            <person name="Amadeo P."/>
            <person name="Zhao Q."/>
            <person name="Wortman J."/>
            <person name="Fraser-Liggett C."/>
            <person name="Carlton J."/>
        </authorList>
    </citation>
    <scope>NUCLEOTIDE SEQUENCE</scope>
    <source>
        <strain evidence="3">G3</strain>
    </source>
</reference>
<dbReference type="InParanoid" id="A2E134"/>
<dbReference type="Pfam" id="PF12756">
    <property type="entry name" value="zf-C2H2_2"/>
    <property type="match status" value="1"/>
</dbReference>
<feature type="domain" description="C2H2-type" evidence="2">
    <location>
        <begin position="92"/>
        <end position="112"/>
    </location>
</feature>
<dbReference type="PANTHER" id="PTHR13182:SF8">
    <property type="entry name" value="CYTOPLASMIC 60S SUBUNIT BIOGENESIS FACTOR ZNF622"/>
    <property type="match status" value="1"/>
</dbReference>
<dbReference type="EMBL" id="DS113282">
    <property type="protein sequence ID" value="EAY13666.1"/>
    <property type="molecule type" value="Genomic_DNA"/>
</dbReference>
<dbReference type="FunCoup" id="A2E134">
    <property type="interactions" value="292"/>
</dbReference>
<dbReference type="GO" id="GO:0030687">
    <property type="term" value="C:preribosome, large subunit precursor"/>
    <property type="evidence" value="ECO:0000318"/>
    <property type="project" value="GO_Central"/>
</dbReference>
<feature type="region of interest" description="Disordered" evidence="1">
    <location>
        <begin position="54"/>
        <end position="74"/>
    </location>
</feature>
<dbReference type="InterPro" id="IPR041661">
    <property type="entry name" value="ZN622/Rei1/Reh1_Znf-C2H2"/>
</dbReference>
<dbReference type="eggNOG" id="KOG2785">
    <property type="taxonomic scope" value="Eukaryota"/>
</dbReference>
<dbReference type="Proteomes" id="UP000001542">
    <property type="component" value="Unassembled WGS sequence"/>
</dbReference>
<dbReference type="VEuPathDB" id="TrichDB:TVAG_388070"/>
<evidence type="ECO:0000259" key="2">
    <source>
        <dbReference type="PROSITE" id="PS00028"/>
    </source>
</evidence>
<proteinExistence type="predicted"/>
<dbReference type="VEuPathDB" id="TrichDB:TVAGG3_0330740"/>
<dbReference type="OrthoDB" id="19329at2759"/>
<dbReference type="InterPro" id="IPR040025">
    <property type="entry name" value="Znf622/Rei1/Reh1"/>
</dbReference>
<dbReference type="SMART" id="SM00355">
    <property type="entry name" value="ZnF_C2H2"/>
    <property type="match status" value="3"/>
</dbReference>
<dbReference type="InterPro" id="IPR013087">
    <property type="entry name" value="Znf_C2H2_type"/>
</dbReference>
<feature type="domain" description="C2H2-type" evidence="2">
    <location>
        <begin position="5"/>
        <end position="27"/>
    </location>
</feature>
<accession>A2E134</accession>
<dbReference type="STRING" id="5722.A2E134"/>
<dbReference type="OMA" id="ECLYCDE"/>
<dbReference type="RefSeq" id="XP_001325889.1">
    <property type="nucleotide sequence ID" value="XM_001325854.1"/>
</dbReference>
<evidence type="ECO:0000256" key="1">
    <source>
        <dbReference type="SAM" id="MobiDB-lite"/>
    </source>
</evidence>
<gene>
    <name evidence="3" type="ORF">TVAG_388070</name>
</gene>
<dbReference type="GO" id="GO:0042273">
    <property type="term" value="P:ribosomal large subunit biogenesis"/>
    <property type="evidence" value="ECO:0000318"/>
    <property type="project" value="GO_Central"/>
</dbReference>
<reference evidence="3" key="2">
    <citation type="journal article" date="2007" name="Science">
        <title>Draft genome sequence of the sexually transmitted pathogen Trichomonas vaginalis.</title>
        <authorList>
            <person name="Carlton J.M."/>
            <person name="Hirt R.P."/>
            <person name="Silva J.C."/>
            <person name="Delcher A.L."/>
            <person name="Schatz M."/>
            <person name="Zhao Q."/>
            <person name="Wortman J.R."/>
            <person name="Bidwell S.L."/>
            <person name="Alsmark U.C.M."/>
            <person name="Besteiro S."/>
            <person name="Sicheritz-Ponten T."/>
            <person name="Noel C.J."/>
            <person name="Dacks J.B."/>
            <person name="Foster P.G."/>
            <person name="Simillion C."/>
            <person name="Van de Peer Y."/>
            <person name="Miranda-Saavedra D."/>
            <person name="Barton G.J."/>
            <person name="Westrop G.D."/>
            <person name="Mueller S."/>
            <person name="Dessi D."/>
            <person name="Fiori P.L."/>
            <person name="Ren Q."/>
            <person name="Paulsen I."/>
            <person name="Zhang H."/>
            <person name="Bastida-Corcuera F.D."/>
            <person name="Simoes-Barbosa A."/>
            <person name="Brown M.T."/>
            <person name="Hayes R.D."/>
            <person name="Mukherjee M."/>
            <person name="Okumura C.Y."/>
            <person name="Schneider R."/>
            <person name="Smith A.J."/>
            <person name="Vanacova S."/>
            <person name="Villalvazo M."/>
            <person name="Haas B.J."/>
            <person name="Pertea M."/>
            <person name="Feldblyum T.V."/>
            <person name="Utterback T.R."/>
            <person name="Shu C.L."/>
            <person name="Osoegawa K."/>
            <person name="de Jong P.J."/>
            <person name="Hrdy I."/>
            <person name="Horvathova L."/>
            <person name="Zubacova Z."/>
            <person name="Dolezal P."/>
            <person name="Malik S.B."/>
            <person name="Logsdon J.M. Jr."/>
            <person name="Henze K."/>
            <person name="Gupta A."/>
            <person name="Wang C.C."/>
            <person name="Dunne R.L."/>
            <person name="Upcroft J.A."/>
            <person name="Upcroft P."/>
            <person name="White O."/>
            <person name="Salzberg S.L."/>
            <person name="Tang P."/>
            <person name="Chiu C.-H."/>
            <person name="Lee Y.-S."/>
            <person name="Embley T.M."/>
            <person name="Coombs G.H."/>
            <person name="Mottram J.C."/>
            <person name="Tachezy J."/>
            <person name="Fraser-Liggett C.M."/>
            <person name="Johnson P.J."/>
        </authorList>
    </citation>
    <scope>NUCLEOTIDE SEQUENCE [LARGE SCALE GENOMIC DNA]</scope>
    <source>
        <strain evidence="3">G3</strain>
    </source>
</reference>
<evidence type="ECO:0000313" key="4">
    <source>
        <dbReference type="Proteomes" id="UP000001542"/>
    </source>
</evidence>
<evidence type="ECO:0000313" key="3">
    <source>
        <dbReference type="EMBL" id="EAY13666.1"/>
    </source>
</evidence>